<dbReference type="EMBL" id="JAGMVJ010000021">
    <property type="protein sequence ID" value="KAH7074207.1"/>
    <property type="molecule type" value="Genomic_DNA"/>
</dbReference>
<feature type="region of interest" description="Disordered" evidence="1">
    <location>
        <begin position="1"/>
        <end position="72"/>
    </location>
</feature>
<feature type="compositionally biased region" description="Polar residues" evidence="1">
    <location>
        <begin position="248"/>
        <end position="259"/>
    </location>
</feature>
<feature type="region of interest" description="Disordered" evidence="1">
    <location>
        <begin position="153"/>
        <end position="305"/>
    </location>
</feature>
<dbReference type="Proteomes" id="UP000813461">
    <property type="component" value="Unassembled WGS sequence"/>
</dbReference>
<name>A0A8K0QXC4_9PLEO</name>
<reference evidence="2" key="1">
    <citation type="journal article" date="2021" name="Nat. Commun.">
        <title>Genetic determinants of endophytism in the Arabidopsis root mycobiome.</title>
        <authorList>
            <person name="Mesny F."/>
            <person name="Miyauchi S."/>
            <person name="Thiergart T."/>
            <person name="Pickel B."/>
            <person name="Atanasova L."/>
            <person name="Karlsson M."/>
            <person name="Huettel B."/>
            <person name="Barry K.W."/>
            <person name="Haridas S."/>
            <person name="Chen C."/>
            <person name="Bauer D."/>
            <person name="Andreopoulos W."/>
            <person name="Pangilinan J."/>
            <person name="LaButti K."/>
            <person name="Riley R."/>
            <person name="Lipzen A."/>
            <person name="Clum A."/>
            <person name="Drula E."/>
            <person name="Henrissat B."/>
            <person name="Kohler A."/>
            <person name="Grigoriev I.V."/>
            <person name="Martin F.M."/>
            <person name="Hacquard S."/>
        </authorList>
    </citation>
    <scope>NUCLEOTIDE SEQUENCE</scope>
    <source>
        <strain evidence="2">MPI-SDFR-AT-0120</strain>
    </source>
</reference>
<keyword evidence="3" id="KW-1185">Reference proteome</keyword>
<evidence type="ECO:0000313" key="3">
    <source>
        <dbReference type="Proteomes" id="UP000813461"/>
    </source>
</evidence>
<sequence>MSTPTKMPSPKGIAHAPGNAPMAPPVTPGAHSPSMTPATPGRTASSPVPHTPGTSNSPASVPRTPGGSLLKPCSADPVDFTKIKIHTAKCTECDQRNETDNMLRCPGCGWQICVPCQEKRTKKGRDLVHGGMGTPGGLLGLRSGGVSKRRVLGSIKSPAPSPSKPLSKSQPQDDITMNDTTARTTTASSILDIKGKSKAKAPQASKSLSKKRISKGRAKVNLSDESSDDDFAPDPTSPTTHKRRRTTHNITDSPTATSTRPHRQPAPTTPANYVTLSSPSPDASSDTPSVPADITASTGRRPTDMNHGDLQHAFGVDVSVLPEGRIHELLRENGIDVPGRRRMAEVRPRLSAEERVEMRNREAIERANQPVQTLRLLAQNISNKYASHASKSLTSPLSSDESAELSSATNETARKWASATHAKLPAALQRTVDRGLDMRLDHVDAAYRAQVEKVLEERAAAKIAEFEEERRMIGGGEGDKGEEIGAVEDIAQLVGKD</sequence>
<evidence type="ECO:0000313" key="2">
    <source>
        <dbReference type="EMBL" id="KAH7074207.1"/>
    </source>
</evidence>
<dbReference type="AlphaFoldDB" id="A0A8K0QXC4"/>
<dbReference type="OrthoDB" id="4755622at2759"/>
<evidence type="ECO:0000256" key="1">
    <source>
        <dbReference type="SAM" id="MobiDB-lite"/>
    </source>
</evidence>
<feature type="compositionally biased region" description="Basic residues" evidence="1">
    <location>
        <begin position="208"/>
        <end position="218"/>
    </location>
</feature>
<feature type="compositionally biased region" description="Polar residues" evidence="1">
    <location>
        <begin position="33"/>
        <end position="59"/>
    </location>
</feature>
<gene>
    <name evidence="2" type="ORF">FB567DRAFT_191716</name>
</gene>
<accession>A0A8K0QXC4</accession>
<feature type="compositionally biased region" description="Low complexity" evidence="1">
    <location>
        <begin position="154"/>
        <end position="170"/>
    </location>
</feature>
<comment type="caution">
    <text evidence="2">The sequence shown here is derived from an EMBL/GenBank/DDBJ whole genome shotgun (WGS) entry which is preliminary data.</text>
</comment>
<feature type="compositionally biased region" description="Low complexity" evidence="1">
    <location>
        <begin position="180"/>
        <end position="189"/>
    </location>
</feature>
<proteinExistence type="predicted"/>
<feature type="compositionally biased region" description="Low complexity" evidence="1">
    <location>
        <begin position="274"/>
        <end position="292"/>
    </location>
</feature>
<protein>
    <submittedName>
        <fullName evidence="2">Uncharacterized protein</fullName>
    </submittedName>
</protein>
<organism evidence="2 3">
    <name type="scientific">Paraphoma chrysanthemicola</name>
    <dbReference type="NCBI Taxonomy" id="798071"/>
    <lineage>
        <taxon>Eukaryota</taxon>
        <taxon>Fungi</taxon>
        <taxon>Dikarya</taxon>
        <taxon>Ascomycota</taxon>
        <taxon>Pezizomycotina</taxon>
        <taxon>Dothideomycetes</taxon>
        <taxon>Pleosporomycetidae</taxon>
        <taxon>Pleosporales</taxon>
        <taxon>Pleosporineae</taxon>
        <taxon>Phaeosphaeriaceae</taxon>
        <taxon>Paraphoma</taxon>
    </lineage>
</organism>